<dbReference type="InterPro" id="IPR027843">
    <property type="entry name" value="DUF4440"/>
</dbReference>
<dbReference type="Gene3D" id="3.10.450.50">
    <property type="match status" value="1"/>
</dbReference>
<name>A0ABS9HMJ5_9GAMM</name>
<evidence type="ECO:0000313" key="3">
    <source>
        <dbReference type="Proteomes" id="UP001430796"/>
    </source>
</evidence>
<comment type="caution">
    <text evidence="2">The sequence shown here is derived from an EMBL/GenBank/DDBJ whole genome shotgun (WGS) entry which is preliminary data.</text>
</comment>
<evidence type="ECO:0000259" key="1">
    <source>
        <dbReference type="Pfam" id="PF14534"/>
    </source>
</evidence>
<organism evidence="2 3">
    <name type="scientific">Marilutibacter chinensis</name>
    <dbReference type="NCBI Taxonomy" id="2912247"/>
    <lineage>
        <taxon>Bacteria</taxon>
        <taxon>Pseudomonadati</taxon>
        <taxon>Pseudomonadota</taxon>
        <taxon>Gammaproteobacteria</taxon>
        <taxon>Lysobacterales</taxon>
        <taxon>Lysobacteraceae</taxon>
        <taxon>Marilutibacter</taxon>
    </lineage>
</organism>
<dbReference type="Proteomes" id="UP001430796">
    <property type="component" value="Unassembled WGS sequence"/>
</dbReference>
<accession>A0ABS9HMJ5</accession>
<sequence length="124" mass="13421">MNAESLFDELVAMERGFWEAAGDAGHYGARFHDDGVMLLPHLPHPMDKGAVLAAVARAAPWTRFAFDEVSVSSPAPGLAVLAYRAQAERPGLDTPYRALVGSVYLRGDGGWMLFSHQQTPLEPA</sequence>
<dbReference type="RefSeq" id="WP_237052638.1">
    <property type="nucleotide sequence ID" value="NZ_JAKJPO010000001.1"/>
</dbReference>
<proteinExistence type="predicted"/>
<dbReference type="Pfam" id="PF14534">
    <property type="entry name" value="DUF4440"/>
    <property type="match status" value="1"/>
</dbReference>
<feature type="domain" description="DUF4440" evidence="1">
    <location>
        <begin position="13"/>
        <end position="113"/>
    </location>
</feature>
<dbReference type="InterPro" id="IPR032710">
    <property type="entry name" value="NTF2-like_dom_sf"/>
</dbReference>
<dbReference type="EMBL" id="JAKJPO010000001">
    <property type="protein sequence ID" value="MCF7220240.1"/>
    <property type="molecule type" value="Genomic_DNA"/>
</dbReference>
<reference evidence="2" key="1">
    <citation type="submission" date="2022-01" db="EMBL/GenBank/DDBJ databases">
        <title>Lysobacter chinensis sp. nov., a bacterium isolated from cow dung compost.</title>
        <authorList>
            <person name="Liu Y."/>
        </authorList>
    </citation>
    <scope>NUCLEOTIDE SEQUENCE</scope>
    <source>
        <strain evidence="2">TLK-CK17</strain>
    </source>
</reference>
<dbReference type="SUPFAM" id="SSF54427">
    <property type="entry name" value="NTF2-like"/>
    <property type="match status" value="1"/>
</dbReference>
<keyword evidence="3" id="KW-1185">Reference proteome</keyword>
<evidence type="ECO:0000313" key="2">
    <source>
        <dbReference type="EMBL" id="MCF7220240.1"/>
    </source>
</evidence>
<gene>
    <name evidence="2" type="ORF">L3V18_00340</name>
</gene>
<reference evidence="2" key="2">
    <citation type="submission" date="2022-01" db="EMBL/GenBank/DDBJ databases">
        <authorList>
            <person name="Zhou L.Y."/>
        </authorList>
    </citation>
    <scope>NUCLEOTIDE SEQUENCE</scope>
    <source>
        <strain evidence="2">TLK-CK17</strain>
    </source>
</reference>
<protein>
    <submittedName>
        <fullName evidence="2">Nuclear transport factor 2 family protein</fullName>
    </submittedName>
</protein>